<sequence length="63" mass="6893">MQVSSYHKRKSKSSVIILSGPIYMTYTLIQDIPCITGFLSTVGVVGDSDLPPPSKDFAVYKIV</sequence>
<name>A0A5N6GV42_ASPFL</name>
<dbReference type="EMBL" id="ML734628">
    <property type="protein sequence ID" value="KAB8244323.1"/>
    <property type="molecule type" value="Genomic_DNA"/>
</dbReference>
<dbReference type="Proteomes" id="UP000325434">
    <property type="component" value="Unassembled WGS sequence"/>
</dbReference>
<dbReference type="AlphaFoldDB" id="A0A5N6GV42"/>
<organism evidence="1">
    <name type="scientific">Aspergillus flavus</name>
    <dbReference type="NCBI Taxonomy" id="5059"/>
    <lineage>
        <taxon>Eukaryota</taxon>
        <taxon>Fungi</taxon>
        <taxon>Dikarya</taxon>
        <taxon>Ascomycota</taxon>
        <taxon>Pezizomycotina</taxon>
        <taxon>Eurotiomycetes</taxon>
        <taxon>Eurotiomycetidae</taxon>
        <taxon>Eurotiales</taxon>
        <taxon>Aspergillaceae</taxon>
        <taxon>Aspergillus</taxon>
        <taxon>Aspergillus subgen. Circumdati</taxon>
    </lineage>
</organism>
<reference evidence="1" key="1">
    <citation type="submission" date="2019-04" db="EMBL/GenBank/DDBJ databases">
        <title>Friends and foes A comparative genomics study of 23 Aspergillus species from section Flavi.</title>
        <authorList>
            <consortium name="DOE Joint Genome Institute"/>
            <person name="Kjaerbolling I."/>
            <person name="Vesth T."/>
            <person name="Frisvad J.C."/>
            <person name="Nybo J.L."/>
            <person name="Theobald S."/>
            <person name="Kildgaard S."/>
            <person name="Isbrandt T."/>
            <person name="Kuo A."/>
            <person name="Sato A."/>
            <person name="Lyhne E.K."/>
            <person name="Kogle M.E."/>
            <person name="Wiebenga A."/>
            <person name="Kun R.S."/>
            <person name="Lubbers R.J."/>
            <person name="Makela M.R."/>
            <person name="Barry K."/>
            <person name="Chovatia M."/>
            <person name="Clum A."/>
            <person name="Daum C."/>
            <person name="Haridas S."/>
            <person name="He G."/>
            <person name="LaButti K."/>
            <person name="Lipzen A."/>
            <person name="Mondo S."/>
            <person name="Riley R."/>
            <person name="Salamov A."/>
            <person name="Simmons B.A."/>
            <person name="Magnuson J.K."/>
            <person name="Henrissat B."/>
            <person name="Mortensen U.H."/>
            <person name="Larsen T.O."/>
            <person name="Devries R.P."/>
            <person name="Grigoriev I.V."/>
            <person name="Machida M."/>
            <person name="Baker S.E."/>
            <person name="Andersen M.R."/>
        </authorList>
    </citation>
    <scope>NUCLEOTIDE SEQUENCE [LARGE SCALE GENOMIC DNA]</scope>
    <source>
        <strain evidence="1">CBS 121.62</strain>
    </source>
</reference>
<accession>A0A5N6GV42</accession>
<evidence type="ECO:0000313" key="1">
    <source>
        <dbReference type="EMBL" id="KAB8244323.1"/>
    </source>
</evidence>
<protein>
    <submittedName>
        <fullName evidence="1">Uncharacterized protein</fullName>
    </submittedName>
</protein>
<gene>
    <name evidence="1" type="ORF">BDV35DRAFT_360107</name>
</gene>
<proteinExistence type="predicted"/>